<dbReference type="Pfam" id="PF00651">
    <property type="entry name" value="BTB"/>
    <property type="match status" value="1"/>
</dbReference>
<feature type="compositionally biased region" description="Acidic residues" evidence="10">
    <location>
        <begin position="413"/>
        <end position="422"/>
    </location>
</feature>
<dbReference type="OrthoDB" id="2390243at2759"/>
<dbReference type="CDD" id="cd18186">
    <property type="entry name" value="BTB_POZ_ZBTB_KLHL-like"/>
    <property type="match status" value="1"/>
</dbReference>
<dbReference type="PROSITE" id="PS50097">
    <property type="entry name" value="BTB"/>
    <property type="match status" value="1"/>
</dbReference>
<dbReference type="AlphaFoldDB" id="A0A9N9ENB6"/>
<reference evidence="12" key="1">
    <citation type="submission" date="2021-06" db="EMBL/GenBank/DDBJ databases">
        <authorList>
            <person name="Kallberg Y."/>
            <person name="Tangrot J."/>
            <person name="Rosling A."/>
        </authorList>
    </citation>
    <scope>NUCLEOTIDE SEQUENCE</scope>
    <source>
        <strain evidence="12">CL551</strain>
    </source>
</reference>
<feature type="non-terminal residue" evidence="12">
    <location>
        <position position="457"/>
    </location>
</feature>
<organism evidence="12 13">
    <name type="scientific">Acaulospora morrowiae</name>
    <dbReference type="NCBI Taxonomy" id="94023"/>
    <lineage>
        <taxon>Eukaryota</taxon>
        <taxon>Fungi</taxon>
        <taxon>Fungi incertae sedis</taxon>
        <taxon>Mucoromycota</taxon>
        <taxon>Glomeromycotina</taxon>
        <taxon>Glomeromycetes</taxon>
        <taxon>Diversisporales</taxon>
        <taxon>Acaulosporaceae</taxon>
        <taxon>Acaulospora</taxon>
    </lineage>
</organism>
<keyword evidence="5" id="KW-0862">Zinc</keyword>
<dbReference type="SMART" id="SM00225">
    <property type="entry name" value="BTB"/>
    <property type="match status" value="1"/>
</dbReference>
<keyword evidence="2" id="KW-0479">Metal-binding</keyword>
<keyword evidence="4" id="KW-0863">Zinc-finger</keyword>
<dbReference type="PANTHER" id="PTHR46105">
    <property type="entry name" value="AGAP004733-PA"/>
    <property type="match status" value="1"/>
</dbReference>
<keyword evidence="3" id="KW-0677">Repeat</keyword>
<dbReference type="GO" id="GO:0008270">
    <property type="term" value="F:zinc ion binding"/>
    <property type="evidence" value="ECO:0007669"/>
    <property type="project" value="UniProtKB-KW"/>
</dbReference>
<keyword evidence="6" id="KW-0805">Transcription regulation</keyword>
<evidence type="ECO:0000256" key="6">
    <source>
        <dbReference type="ARBA" id="ARBA00023015"/>
    </source>
</evidence>
<evidence type="ECO:0000256" key="7">
    <source>
        <dbReference type="ARBA" id="ARBA00023125"/>
    </source>
</evidence>
<proteinExistence type="predicted"/>
<keyword evidence="8" id="KW-0804">Transcription</keyword>
<evidence type="ECO:0000256" key="4">
    <source>
        <dbReference type="ARBA" id="ARBA00022771"/>
    </source>
</evidence>
<evidence type="ECO:0000256" key="10">
    <source>
        <dbReference type="SAM" id="MobiDB-lite"/>
    </source>
</evidence>
<comment type="subcellular location">
    <subcellularLocation>
        <location evidence="1">Nucleus</location>
    </subcellularLocation>
</comment>
<feature type="compositionally biased region" description="Polar residues" evidence="10">
    <location>
        <begin position="352"/>
        <end position="392"/>
    </location>
</feature>
<evidence type="ECO:0000313" key="13">
    <source>
        <dbReference type="Proteomes" id="UP000789342"/>
    </source>
</evidence>
<keyword evidence="9" id="KW-0539">Nucleus</keyword>
<dbReference type="GO" id="GO:0000981">
    <property type="term" value="F:DNA-binding transcription factor activity, RNA polymerase II-specific"/>
    <property type="evidence" value="ECO:0007669"/>
    <property type="project" value="TreeGrafter"/>
</dbReference>
<feature type="compositionally biased region" description="Polar residues" evidence="10">
    <location>
        <begin position="274"/>
        <end position="308"/>
    </location>
</feature>
<evidence type="ECO:0000256" key="3">
    <source>
        <dbReference type="ARBA" id="ARBA00022737"/>
    </source>
</evidence>
<evidence type="ECO:0000259" key="11">
    <source>
        <dbReference type="PROSITE" id="PS50097"/>
    </source>
</evidence>
<feature type="domain" description="BTB" evidence="11">
    <location>
        <begin position="14"/>
        <end position="87"/>
    </location>
</feature>
<evidence type="ECO:0000256" key="8">
    <source>
        <dbReference type="ARBA" id="ARBA00023163"/>
    </source>
</evidence>
<dbReference type="EMBL" id="CAJVPV010014797">
    <property type="protein sequence ID" value="CAG8687933.1"/>
    <property type="molecule type" value="Genomic_DNA"/>
</dbReference>
<evidence type="ECO:0000256" key="9">
    <source>
        <dbReference type="ARBA" id="ARBA00023242"/>
    </source>
</evidence>
<gene>
    <name evidence="12" type="ORF">AMORRO_LOCUS11509</name>
</gene>
<feature type="region of interest" description="Disordered" evidence="10">
    <location>
        <begin position="265"/>
        <end position="457"/>
    </location>
</feature>
<keyword evidence="7" id="KW-0238">DNA-binding</keyword>
<accession>A0A9N9ENB6</accession>
<dbReference type="Proteomes" id="UP000789342">
    <property type="component" value="Unassembled WGS sequence"/>
</dbReference>
<keyword evidence="13" id="KW-1185">Reference proteome</keyword>
<dbReference type="InterPro" id="IPR050457">
    <property type="entry name" value="ZnFinger_BTB_dom_contain"/>
</dbReference>
<dbReference type="GO" id="GO:0000978">
    <property type="term" value="F:RNA polymerase II cis-regulatory region sequence-specific DNA binding"/>
    <property type="evidence" value="ECO:0007669"/>
    <property type="project" value="TreeGrafter"/>
</dbReference>
<evidence type="ECO:0000256" key="1">
    <source>
        <dbReference type="ARBA" id="ARBA00004123"/>
    </source>
</evidence>
<protein>
    <submittedName>
        <fullName evidence="12">12056_t:CDS:1</fullName>
    </submittedName>
</protein>
<dbReference type="PANTHER" id="PTHR46105:SF5">
    <property type="entry name" value="ZINC FINGER AND BTB DOMAIN-CONTAINING PROTEIN 44 ISOFORM X1"/>
    <property type="match status" value="1"/>
</dbReference>
<sequence length="457" mass="52561">QDYSSLLDHRDEFYDVIIQVGNEDSPNFFRGHSVVLWARSQYFRDKLSRVDKDSFRNVISISLSNISAEQFGVLLRYIYTGTIALEKYKIEDMILLMMEAKQLLLPEFLDRLVELCNRILIQNPIEVINSPQFLRINQRELSQFLEIFSNTSYSPLHPEISSNGITLLDICLSDTNLPDATTVKDTILWNKLVEWGATQLNLIPSKISEFGDDDCHYIKQVIEPFLPFINFENISSVEFREKVTPIRKVLDNKFYVELLEAYAETGSEQETRSHNGSTYSRVSTNQRSVSQQQKQYSGTSSNNSSLNHPSDHEHSPKRNSTKNRRLSNNSSSNRSSDSFGKNSSQRRPSDHAYSSTNNSSSNHPVGYAQSSTNYPSDYAHSSTSNSSLNNPWNHEHFPKNNSLSDHSHHPDEQFEEDLDALEEFMRPLPRIRIDNETTQSSSRNRSSKFSRAQRNRH</sequence>
<name>A0A9N9ENB6_9GLOM</name>
<dbReference type="InterPro" id="IPR000210">
    <property type="entry name" value="BTB/POZ_dom"/>
</dbReference>
<comment type="caution">
    <text evidence="12">The sequence shown here is derived from an EMBL/GenBank/DDBJ whole genome shotgun (WGS) entry which is preliminary data.</text>
</comment>
<feature type="compositionally biased region" description="Low complexity" evidence="10">
    <location>
        <begin position="326"/>
        <end position="343"/>
    </location>
</feature>
<evidence type="ECO:0000256" key="2">
    <source>
        <dbReference type="ARBA" id="ARBA00022723"/>
    </source>
</evidence>
<evidence type="ECO:0000313" key="12">
    <source>
        <dbReference type="EMBL" id="CAG8687933.1"/>
    </source>
</evidence>
<feature type="compositionally biased region" description="Basic residues" evidence="10">
    <location>
        <begin position="445"/>
        <end position="457"/>
    </location>
</feature>
<dbReference type="SUPFAM" id="SSF54695">
    <property type="entry name" value="POZ domain"/>
    <property type="match status" value="1"/>
</dbReference>
<evidence type="ECO:0000256" key="5">
    <source>
        <dbReference type="ARBA" id="ARBA00022833"/>
    </source>
</evidence>
<dbReference type="InterPro" id="IPR011333">
    <property type="entry name" value="SKP1/BTB/POZ_sf"/>
</dbReference>
<dbReference type="GO" id="GO:0005634">
    <property type="term" value="C:nucleus"/>
    <property type="evidence" value="ECO:0007669"/>
    <property type="project" value="UniProtKB-SubCell"/>
</dbReference>
<dbReference type="Gene3D" id="3.30.710.10">
    <property type="entry name" value="Potassium Channel Kv1.1, Chain A"/>
    <property type="match status" value="1"/>
</dbReference>